<gene>
    <name evidence="2" type="ORF">HQN59_01995</name>
</gene>
<name>A0A7Y6TV35_9BURK</name>
<accession>A0A7Y6TV35</accession>
<evidence type="ECO:0000313" key="2">
    <source>
        <dbReference type="EMBL" id="NUZ04521.1"/>
    </source>
</evidence>
<dbReference type="RefSeq" id="WP_176065538.1">
    <property type="nucleotide sequence ID" value="NZ_JABWMJ010000001.1"/>
</dbReference>
<evidence type="ECO:0000256" key="1">
    <source>
        <dbReference type="SAM" id="MobiDB-lite"/>
    </source>
</evidence>
<evidence type="ECO:0008006" key="4">
    <source>
        <dbReference type="Google" id="ProtNLM"/>
    </source>
</evidence>
<protein>
    <recommendedName>
        <fullName evidence="4">Lipoprotein</fullName>
    </recommendedName>
</protein>
<reference evidence="2 3" key="1">
    <citation type="submission" date="2020-06" db="EMBL/GenBank/DDBJ databases">
        <title>Schlegella sp. ID0723 isolated from air conditioner.</title>
        <authorList>
            <person name="Kim D.Y."/>
            <person name="Kim D.-U."/>
        </authorList>
    </citation>
    <scope>NUCLEOTIDE SEQUENCE [LARGE SCALE GENOMIC DNA]</scope>
    <source>
        <strain evidence="2 3">ID0723</strain>
    </source>
</reference>
<feature type="region of interest" description="Disordered" evidence="1">
    <location>
        <begin position="170"/>
        <end position="208"/>
    </location>
</feature>
<comment type="caution">
    <text evidence="2">The sequence shown here is derived from an EMBL/GenBank/DDBJ whole genome shotgun (WGS) entry which is preliminary data.</text>
</comment>
<dbReference type="AlphaFoldDB" id="A0A7Y6TV35"/>
<evidence type="ECO:0000313" key="3">
    <source>
        <dbReference type="Proteomes" id="UP000529637"/>
    </source>
</evidence>
<dbReference type="EMBL" id="JABWMJ010000001">
    <property type="protein sequence ID" value="NUZ04521.1"/>
    <property type="molecule type" value="Genomic_DNA"/>
</dbReference>
<feature type="compositionally biased region" description="Basic and acidic residues" evidence="1">
    <location>
        <begin position="183"/>
        <end position="192"/>
    </location>
</feature>
<sequence length="208" mass="22261">MPRSKRFRVAQRAACGTTSMLGSALLIGCATPQSTSIPAYVAPVDGPTARLLTRSSLPAGERYGVFLYADAEGCREPRRVGIAEGDQALPAMTLQADRPTTIEFAAMKPDRAICRVRWTFDPLPGKTYLLAGSATRERCVARVLDASDADDIKPEATALWRNGGAASCTPTAELRARRSSSPDAERLEREAVLRPGATAQDLQGLTGR</sequence>
<dbReference type="PROSITE" id="PS51257">
    <property type="entry name" value="PROKAR_LIPOPROTEIN"/>
    <property type="match status" value="1"/>
</dbReference>
<proteinExistence type="predicted"/>
<organism evidence="2 3">
    <name type="scientific">Piscinibacter koreensis</name>
    <dbReference type="NCBI Taxonomy" id="2742824"/>
    <lineage>
        <taxon>Bacteria</taxon>
        <taxon>Pseudomonadati</taxon>
        <taxon>Pseudomonadota</taxon>
        <taxon>Betaproteobacteria</taxon>
        <taxon>Burkholderiales</taxon>
        <taxon>Sphaerotilaceae</taxon>
        <taxon>Piscinibacter</taxon>
    </lineage>
</organism>
<keyword evidence="3" id="KW-1185">Reference proteome</keyword>
<dbReference type="Proteomes" id="UP000529637">
    <property type="component" value="Unassembled WGS sequence"/>
</dbReference>